<sequence length="338" mass="37162">MKLHYNKILLFVLPLHILVSSSTYAHNKNKPYITTRHTAISKSRMLSEEDIQSSIYNNDADIKSVKEIFHRQTSQRFVEYEERMQEKRQKRKEQRDKNIEEIIEKDKTDKSLAEKIEKGCLKCGCGLSGVAASVGLFGGLGTYGWKSSAIAAAAKAAGDAAGAAKVIQLVNLEFGVSTLNGQALQSVFTSQNYTSTLHISKAIEAEYNTSSCIYSFTGTSPGSDKSICISVWKKSKAALDVEGGFTSPIDVIEEAVKSIVAKAQNAAAVASETATEDAIKSSTLLVDGKYIICQNAIIASVVTLLIIVLIMIIIYLVLRYRRKKKMNKKAEYTKLLNQ</sequence>
<dbReference type="InterPro" id="IPR006373">
    <property type="entry name" value="VSA_Rifin"/>
</dbReference>
<evidence type="ECO:0000256" key="1">
    <source>
        <dbReference type="SAM" id="Coils"/>
    </source>
</evidence>
<dbReference type="VEuPathDB" id="PlasmoDB:PRG01_0025300"/>
<feature type="transmembrane region" description="Helical" evidence="2">
    <location>
        <begin position="296"/>
        <end position="318"/>
    </location>
</feature>
<evidence type="ECO:0000256" key="2">
    <source>
        <dbReference type="SAM" id="Phobius"/>
    </source>
</evidence>
<reference evidence="4" key="1">
    <citation type="submission" date="2014-01" db="EMBL/GenBank/DDBJ databases">
        <authorList>
            <person name="Aslett M."/>
        </authorList>
    </citation>
    <scope>NUCLEOTIDE SEQUENCE</scope>
    <source>
        <strain evidence="4">CDC</strain>
    </source>
</reference>
<protein>
    <submittedName>
        <fullName evidence="4">Rifin</fullName>
    </submittedName>
</protein>
<feature type="signal peptide" evidence="3">
    <location>
        <begin position="1"/>
        <end position="25"/>
    </location>
</feature>
<dbReference type="NCBIfam" id="TIGR01477">
    <property type="entry name" value="RIFIN"/>
    <property type="match status" value="1"/>
</dbReference>
<gene>
    <name evidence="4" type="primary">RIF</name>
    <name evidence="4" type="ORF">PRCDC_0044800</name>
</gene>
<dbReference type="VEuPathDB" id="PlasmoDB:PRCDC_0044800"/>
<keyword evidence="2" id="KW-1133">Transmembrane helix</keyword>
<keyword evidence="2" id="KW-0812">Transmembrane</keyword>
<dbReference type="EMBL" id="HG810516">
    <property type="protein sequence ID" value="CDO61814.1"/>
    <property type="molecule type" value="Genomic_DNA"/>
</dbReference>
<reference evidence="4" key="2">
    <citation type="submission" date="2014-05" db="EMBL/GenBank/DDBJ databases">
        <title>The genome sequences of chimpanzee malaria parasites reveal the path to human adaptation.</title>
        <authorList>
            <person name="Otto T.D."/>
            <person name="Rayner J.C."/>
            <person name="Boehme U."/>
            <person name="Pain A."/>
            <person name="Spottiswoode N."/>
            <person name="Sanders M."/>
            <person name="Quail M."/>
            <person name="Ollomo B."/>
            <person name="Renaud F."/>
            <person name="Thomas A.W."/>
            <person name="Prugnolle F."/>
            <person name="Conway D.J."/>
            <person name="Newbold C."/>
            <person name="Berriman M."/>
        </authorList>
    </citation>
    <scope>NUCLEOTIDE SEQUENCE [LARGE SCALE GENOMIC DNA]</scope>
    <source>
        <strain evidence="4">CDC</strain>
    </source>
</reference>
<feature type="coiled-coil region" evidence="1">
    <location>
        <begin position="70"/>
        <end position="97"/>
    </location>
</feature>
<keyword evidence="1" id="KW-0175">Coiled coil</keyword>
<dbReference type="PhylomeDB" id="A0A060RM91"/>
<dbReference type="Pfam" id="PF02009">
    <property type="entry name" value="RIFIN"/>
    <property type="match status" value="1"/>
</dbReference>
<dbReference type="Proteomes" id="UP000027581">
    <property type="component" value="Unassembled WGS sequence"/>
</dbReference>
<accession>A0A060RM91</accession>
<name>A0A060RM91_PLARE</name>
<dbReference type="AlphaFoldDB" id="A0A060RM91"/>
<organism evidence="4 5">
    <name type="scientific">Plasmodium reichenowi</name>
    <dbReference type="NCBI Taxonomy" id="5854"/>
    <lineage>
        <taxon>Eukaryota</taxon>
        <taxon>Sar</taxon>
        <taxon>Alveolata</taxon>
        <taxon>Apicomplexa</taxon>
        <taxon>Aconoidasida</taxon>
        <taxon>Haemosporida</taxon>
        <taxon>Plasmodiidae</taxon>
        <taxon>Plasmodium</taxon>
        <taxon>Plasmodium (Laverania)</taxon>
    </lineage>
</organism>
<evidence type="ECO:0000313" key="4">
    <source>
        <dbReference type="EMBL" id="CDO61814.1"/>
    </source>
</evidence>
<evidence type="ECO:0000313" key="5">
    <source>
        <dbReference type="Proteomes" id="UP000027581"/>
    </source>
</evidence>
<evidence type="ECO:0000256" key="3">
    <source>
        <dbReference type="SAM" id="SignalP"/>
    </source>
</evidence>
<proteinExistence type="predicted"/>
<keyword evidence="3" id="KW-0732">Signal</keyword>
<keyword evidence="5" id="KW-1185">Reference proteome</keyword>
<keyword evidence="2" id="KW-0472">Membrane</keyword>
<feature type="chain" id="PRO_5001591068" evidence="3">
    <location>
        <begin position="26"/>
        <end position="338"/>
    </location>
</feature>